<dbReference type="SMART" id="SM00666">
    <property type="entry name" value="PB1"/>
    <property type="match status" value="1"/>
</dbReference>
<dbReference type="Gene3D" id="2.30.30.40">
    <property type="entry name" value="SH3 Domains"/>
    <property type="match status" value="1"/>
</dbReference>
<organism evidence="10 11">
    <name type="scientific">Octodon degus</name>
    <name type="common">Degu</name>
    <name type="synonym">Sciurus degus</name>
    <dbReference type="NCBI Taxonomy" id="10160"/>
    <lineage>
        <taxon>Eukaryota</taxon>
        <taxon>Metazoa</taxon>
        <taxon>Chordata</taxon>
        <taxon>Craniata</taxon>
        <taxon>Vertebrata</taxon>
        <taxon>Euteleostomi</taxon>
        <taxon>Mammalia</taxon>
        <taxon>Eutheria</taxon>
        <taxon>Euarchontoglires</taxon>
        <taxon>Glires</taxon>
        <taxon>Rodentia</taxon>
        <taxon>Hystricomorpha</taxon>
        <taxon>Octodontidae</taxon>
        <taxon>Octodon</taxon>
    </lineage>
</organism>
<evidence type="ECO:0000313" key="10">
    <source>
        <dbReference type="Proteomes" id="UP000515203"/>
    </source>
</evidence>
<dbReference type="SMART" id="SM00028">
    <property type="entry name" value="TPR"/>
    <property type="match status" value="3"/>
</dbReference>
<dbReference type="InParanoid" id="A0A6P6D7M0"/>
<dbReference type="SUPFAM" id="SSF48452">
    <property type="entry name" value="TPR-like"/>
    <property type="match status" value="1"/>
</dbReference>
<dbReference type="GeneID" id="101586430"/>
<keyword evidence="10" id="KW-1185">Reference proteome</keyword>
<name>A0A6P6D7M0_OCTDE</name>
<proteinExistence type="inferred from homology"/>
<keyword evidence="3 7" id="KW-0728">SH3 domain</keyword>
<dbReference type="SUPFAM" id="SSF50044">
    <property type="entry name" value="SH3-domain"/>
    <property type="match status" value="1"/>
</dbReference>
<keyword evidence="6" id="KW-0802">TPR repeat</keyword>
<dbReference type="InterPro" id="IPR051864">
    <property type="entry name" value="NCF2_NOXA1"/>
</dbReference>
<dbReference type="InterPro" id="IPR001452">
    <property type="entry name" value="SH3_domain"/>
</dbReference>
<evidence type="ECO:0000256" key="2">
    <source>
        <dbReference type="ARBA" id="ARBA00008051"/>
    </source>
</evidence>
<evidence type="ECO:0000256" key="4">
    <source>
        <dbReference type="ARBA" id="ARBA00022490"/>
    </source>
</evidence>
<evidence type="ECO:0000256" key="1">
    <source>
        <dbReference type="ARBA" id="ARBA00004496"/>
    </source>
</evidence>
<comment type="subcellular location">
    <subcellularLocation>
        <location evidence="1">Cytoplasm</location>
    </subcellularLocation>
</comment>
<dbReference type="InterPro" id="IPR036028">
    <property type="entry name" value="SH3-like_dom_sf"/>
</dbReference>
<dbReference type="FunCoup" id="A0A6P6D7M0">
    <property type="interactions" value="8"/>
</dbReference>
<evidence type="ECO:0000256" key="3">
    <source>
        <dbReference type="ARBA" id="ARBA00022443"/>
    </source>
</evidence>
<dbReference type="PROSITE" id="PS50002">
    <property type="entry name" value="SH3"/>
    <property type="match status" value="1"/>
</dbReference>
<dbReference type="PRINTS" id="PR00499">
    <property type="entry name" value="P67PHOX"/>
</dbReference>
<comment type="similarity">
    <text evidence="2">Belongs to the NCF2/NOXA1 family.</text>
</comment>
<dbReference type="OrthoDB" id="5983572at2759"/>
<feature type="region of interest" description="Disordered" evidence="8">
    <location>
        <begin position="279"/>
        <end position="299"/>
    </location>
</feature>
<dbReference type="PANTHER" id="PTHR15175">
    <property type="entry name" value="NEUTROPHIL CYTOSOLIC FACTOR 2, NEUTROPHIL NADPH OXIDASE FACTOR 2"/>
    <property type="match status" value="1"/>
</dbReference>
<keyword evidence="4" id="KW-0963">Cytoplasm</keyword>
<gene>
    <name evidence="11" type="primary">Noxa1</name>
</gene>
<sequence length="470" mass="50667">MRSLGEQVRDWHQGAEAVARGDWGFALRLFSGVTELPSRMSFNVGCVHLLAGDPEAALRAFDQAVTKDTCMAVGFLQRGVAHFQLRRFQESLSDFQLALAQLRGNSVIDYSQLGLRFKLQAWEVLYNVACAQCQLGLWDEAADTLAEAVSRWPERAREGLTTALYHVQKQAPLQPRQVPPGEVFRPHRRYLEHLEPKDFLGKAKVVVSTDPEAQSLGVQSVQGPGVHSETGCEAVPRPRALEPQGARTHDGCRGVVREVGSGPAGQIHQMRPRVAPAVKSAPLSSGLPGPGPSKVPVSTRGATVLDSEDSVTVTVQCTLTVALQVPRGAGLASLQALLAEALPAQARQAQLSYWAPEDGKLWVPILGEDALQKAWRDVASAPHGLRLQCRGAGGRPVLYQVSAQHDYSAQGPEDLGLRRGDVVDVLGEVDEAWLEGHQDGYIGIFPKSFVAPAGGVAPVSGPESKQEDRL</sequence>
<dbReference type="Gene3D" id="1.25.40.10">
    <property type="entry name" value="Tetratricopeptide repeat domain"/>
    <property type="match status" value="1"/>
</dbReference>
<dbReference type="GO" id="GO:0005737">
    <property type="term" value="C:cytoplasm"/>
    <property type="evidence" value="ECO:0007669"/>
    <property type="project" value="UniProtKB-SubCell"/>
</dbReference>
<evidence type="ECO:0000256" key="6">
    <source>
        <dbReference type="ARBA" id="ARBA00022803"/>
    </source>
</evidence>
<dbReference type="FunFam" id="1.25.40.10:FF:000017">
    <property type="entry name" value="NADPH oxidase regulator NoxR"/>
    <property type="match status" value="1"/>
</dbReference>
<evidence type="ECO:0000259" key="9">
    <source>
        <dbReference type="PROSITE" id="PS50002"/>
    </source>
</evidence>
<dbReference type="GO" id="GO:0042554">
    <property type="term" value="P:superoxide anion generation"/>
    <property type="evidence" value="ECO:0007669"/>
    <property type="project" value="TreeGrafter"/>
</dbReference>
<evidence type="ECO:0000256" key="8">
    <source>
        <dbReference type="SAM" id="MobiDB-lite"/>
    </source>
</evidence>
<dbReference type="AlphaFoldDB" id="A0A6P6D7M0"/>
<dbReference type="FunFam" id="2.30.30.40:FF:000212">
    <property type="entry name" value="NADPH oxidase activator 1"/>
    <property type="match status" value="1"/>
</dbReference>
<keyword evidence="5" id="KW-0677">Repeat</keyword>
<dbReference type="CTD" id="10811"/>
<evidence type="ECO:0000256" key="7">
    <source>
        <dbReference type="PROSITE-ProRule" id="PRU00192"/>
    </source>
</evidence>
<dbReference type="InterPro" id="IPR000270">
    <property type="entry name" value="PB1_dom"/>
</dbReference>
<dbReference type="GO" id="GO:0016176">
    <property type="term" value="F:superoxide-generating NADPH oxidase activator activity"/>
    <property type="evidence" value="ECO:0007669"/>
    <property type="project" value="TreeGrafter"/>
</dbReference>
<dbReference type="InterPro" id="IPR011990">
    <property type="entry name" value="TPR-like_helical_dom_sf"/>
</dbReference>
<dbReference type="Gene3D" id="3.10.20.90">
    <property type="entry name" value="Phosphatidylinositol 3-kinase Catalytic Subunit, Chain A, domain 1"/>
    <property type="match status" value="1"/>
</dbReference>
<reference evidence="11" key="1">
    <citation type="submission" date="2025-08" db="UniProtKB">
        <authorList>
            <consortium name="RefSeq"/>
        </authorList>
    </citation>
    <scope>IDENTIFICATION</scope>
</reference>
<feature type="domain" description="SH3" evidence="9">
    <location>
        <begin position="396"/>
        <end position="455"/>
    </location>
</feature>
<evidence type="ECO:0000313" key="11">
    <source>
        <dbReference type="RefSeq" id="XP_023556102.1"/>
    </source>
</evidence>
<dbReference type="RefSeq" id="XP_023556102.1">
    <property type="nucleotide sequence ID" value="XM_023700334.1"/>
</dbReference>
<dbReference type="Proteomes" id="UP000515203">
    <property type="component" value="Unplaced"/>
</dbReference>
<protein>
    <submittedName>
        <fullName evidence="11">NADPH oxidase activator 1 isoform X1</fullName>
    </submittedName>
</protein>
<dbReference type="SMART" id="SM00326">
    <property type="entry name" value="SH3"/>
    <property type="match status" value="1"/>
</dbReference>
<dbReference type="Pfam" id="PF00018">
    <property type="entry name" value="SH3_1"/>
    <property type="match status" value="1"/>
</dbReference>
<feature type="compositionally biased region" description="Low complexity" evidence="8">
    <location>
        <begin position="279"/>
        <end position="298"/>
    </location>
</feature>
<dbReference type="SUPFAM" id="SSF54277">
    <property type="entry name" value="CAD &amp; PB1 domains"/>
    <property type="match status" value="1"/>
</dbReference>
<dbReference type="InterPro" id="IPR019734">
    <property type="entry name" value="TPR_rpt"/>
</dbReference>
<accession>A0A6P6D7M0</accession>
<dbReference type="PANTHER" id="PTHR15175:SF4">
    <property type="entry name" value="NADPH OXIDASE ACTIVATOR 1"/>
    <property type="match status" value="1"/>
</dbReference>
<evidence type="ECO:0000256" key="5">
    <source>
        <dbReference type="ARBA" id="ARBA00022737"/>
    </source>
</evidence>